<accession>A0A8H3HQ20</accession>
<feature type="region of interest" description="Disordered" evidence="1">
    <location>
        <begin position="1"/>
        <end position="43"/>
    </location>
</feature>
<sequence length="43" mass="4762">MSVAATRPPPFSPSAGEEEENWDDDFLFQAEDSPAKPPRSRKA</sequence>
<protein>
    <submittedName>
        <fullName evidence="2">Uncharacterized protein</fullName>
    </submittedName>
</protein>
<dbReference type="EMBL" id="CAJMWV010008679">
    <property type="protein sequence ID" value="CAE6536540.1"/>
    <property type="molecule type" value="Genomic_DNA"/>
</dbReference>
<dbReference type="AlphaFoldDB" id="A0A8H3HQ20"/>
<evidence type="ECO:0000313" key="2">
    <source>
        <dbReference type="EMBL" id="CAE6536540.1"/>
    </source>
</evidence>
<reference evidence="2" key="1">
    <citation type="submission" date="2021-01" db="EMBL/GenBank/DDBJ databases">
        <authorList>
            <person name="Kaushik A."/>
        </authorList>
    </citation>
    <scope>NUCLEOTIDE SEQUENCE</scope>
    <source>
        <strain evidence="2">AG3-1AP</strain>
    </source>
</reference>
<name>A0A8H3HQ20_9AGAM</name>
<gene>
    <name evidence="2" type="ORF">RDB_LOCUS165976</name>
</gene>
<feature type="non-terminal residue" evidence="2">
    <location>
        <position position="1"/>
    </location>
</feature>
<organism evidence="2 3">
    <name type="scientific">Rhizoctonia solani</name>
    <dbReference type="NCBI Taxonomy" id="456999"/>
    <lineage>
        <taxon>Eukaryota</taxon>
        <taxon>Fungi</taxon>
        <taxon>Dikarya</taxon>
        <taxon>Basidiomycota</taxon>
        <taxon>Agaricomycotina</taxon>
        <taxon>Agaricomycetes</taxon>
        <taxon>Cantharellales</taxon>
        <taxon>Ceratobasidiaceae</taxon>
        <taxon>Rhizoctonia</taxon>
    </lineage>
</organism>
<evidence type="ECO:0000256" key="1">
    <source>
        <dbReference type="SAM" id="MobiDB-lite"/>
    </source>
</evidence>
<dbReference type="Proteomes" id="UP000663831">
    <property type="component" value="Unassembled WGS sequence"/>
</dbReference>
<proteinExistence type="predicted"/>
<evidence type="ECO:0000313" key="3">
    <source>
        <dbReference type="Proteomes" id="UP000663831"/>
    </source>
</evidence>
<feature type="compositionally biased region" description="Acidic residues" evidence="1">
    <location>
        <begin position="16"/>
        <end position="26"/>
    </location>
</feature>
<comment type="caution">
    <text evidence="2">The sequence shown here is derived from an EMBL/GenBank/DDBJ whole genome shotgun (WGS) entry which is preliminary data.</text>
</comment>